<reference evidence="1" key="1">
    <citation type="submission" date="2019-09" db="EMBL/GenBank/DDBJ databases">
        <authorList>
            <person name="Cremers G."/>
        </authorList>
    </citation>
    <scope>NUCLEOTIDE SEQUENCE [LARGE SCALE GENOMIC DNA]</scope>
    <source>
        <strain evidence="1">3B</strain>
    </source>
</reference>
<comment type="caution">
    <text evidence="1">The sequence shown here is derived from an EMBL/GenBank/DDBJ whole genome shotgun (WGS) entry which is preliminary data.</text>
</comment>
<name>A0A5E6MBL5_9BACT</name>
<dbReference type="Proteomes" id="UP000381693">
    <property type="component" value="Unassembled WGS sequence"/>
</dbReference>
<proteinExistence type="predicted"/>
<accession>A0A5E6MBL5</accession>
<evidence type="ECO:0000313" key="2">
    <source>
        <dbReference type="Proteomes" id="UP000381693"/>
    </source>
</evidence>
<dbReference type="AlphaFoldDB" id="A0A5E6MBL5"/>
<keyword evidence="2" id="KW-1185">Reference proteome</keyword>
<sequence>MRMEEIVAASVPFCDTPPLLDSPRTSCHGGSQQADPWEVLSWQDLLGERCRSSGNALESDRRHFAADSKVVRTVLSAVAGAR</sequence>
<evidence type="ECO:0000313" key="1">
    <source>
        <dbReference type="EMBL" id="VVM06805.1"/>
    </source>
</evidence>
<dbReference type="EMBL" id="CABFUZ020000129">
    <property type="protein sequence ID" value="VVM06805.1"/>
    <property type="molecule type" value="Genomic_DNA"/>
</dbReference>
<protein>
    <submittedName>
        <fullName evidence="1">Uncharacterized protein</fullName>
    </submittedName>
</protein>
<organism evidence="1 2">
    <name type="scientific">Methylacidimicrobium cyclopophantes</name>
    <dbReference type="NCBI Taxonomy" id="1041766"/>
    <lineage>
        <taxon>Bacteria</taxon>
        <taxon>Pseudomonadati</taxon>
        <taxon>Verrucomicrobiota</taxon>
        <taxon>Methylacidimicrobium</taxon>
    </lineage>
</organism>
<gene>
    <name evidence="1" type="ORF">MAMC_01263</name>
</gene>